<dbReference type="PROSITE" id="PS50937">
    <property type="entry name" value="HTH_MERR_2"/>
    <property type="match status" value="1"/>
</dbReference>
<comment type="caution">
    <text evidence="3">The sequence shown here is derived from an EMBL/GenBank/DDBJ whole genome shotgun (WGS) entry which is preliminary data.</text>
</comment>
<dbReference type="Pfam" id="PF13411">
    <property type="entry name" value="MerR_1"/>
    <property type="match status" value="1"/>
</dbReference>
<keyword evidence="1" id="KW-0238">DNA-binding</keyword>
<organism evidence="3">
    <name type="scientific">freshwater metagenome</name>
    <dbReference type="NCBI Taxonomy" id="449393"/>
    <lineage>
        <taxon>unclassified sequences</taxon>
        <taxon>metagenomes</taxon>
        <taxon>ecological metagenomes</taxon>
    </lineage>
</organism>
<dbReference type="GO" id="GO:0003700">
    <property type="term" value="F:DNA-binding transcription factor activity"/>
    <property type="evidence" value="ECO:0007669"/>
    <property type="project" value="InterPro"/>
</dbReference>
<dbReference type="SUPFAM" id="SSF46955">
    <property type="entry name" value="Putative DNA-binding domain"/>
    <property type="match status" value="1"/>
</dbReference>
<protein>
    <recommendedName>
        <fullName evidence="2">HTH merR-type domain-containing protein</fullName>
    </recommendedName>
</protein>
<evidence type="ECO:0000313" key="3">
    <source>
        <dbReference type="EMBL" id="KGA11946.1"/>
    </source>
</evidence>
<dbReference type="PANTHER" id="PTHR30204">
    <property type="entry name" value="REDOX-CYCLING DRUG-SENSING TRANSCRIPTIONAL ACTIVATOR SOXR"/>
    <property type="match status" value="1"/>
</dbReference>
<gene>
    <name evidence="3" type="ORF">GM51_22035</name>
</gene>
<sequence length="233" mass="25765">MGSAQSNVRAISSSGKLFTIGQVLSVLNPEFPDLSPSKLRFLEEQGLIEPQRTPAGYRKFSEQDVQRTRVILELQRDQYLPLRVIREYLEQLDSGKSPNLPQVQSSVSKLQPKNPIKLTKVALMSETGISAGLLQEAQTLTLIAKEPFESSDLEIARAIVHLQRFGISPRHLRGLKASAEREIGIIEGVVAPVLGKNEAASKSRAAHYAQEIENQFATIRGELIKSVISKIDQ</sequence>
<reference evidence="3" key="1">
    <citation type="submission" date="2014-06" db="EMBL/GenBank/DDBJ databases">
        <title>Key roles for freshwater Actinobacteria revealed by deep metagenomic sequencing.</title>
        <authorList>
            <person name="Ghai R."/>
            <person name="Mizuno C.M."/>
            <person name="Picazo A."/>
            <person name="Camacho A."/>
            <person name="Rodriguez-Valera F."/>
        </authorList>
    </citation>
    <scope>NUCLEOTIDE SEQUENCE</scope>
</reference>
<dbReference type="EMBL" id="JNSL01000226">
    <property type="protein sequence ID" value="KGA11946.1"/>
    <property type="molecule type" value="Genomic_DNA"/>
</dbReference>
<dbReference type="SMART" id="SM00422">
    <property type="entry name" value="HTH_MERR"/>
    <property type="match status" value="1"/>
</dbReference>
<dbReference type="InterPro" id="IPR000551">
    <property type="entry name" value="MerR-type_HTH_dom"/>
</dbReference>
<accession>A0A094QCG7</accession>
<dbReference type="CDD" id="cd00592">
    <property type="entry name" value="HTH_MerR-like"/>
    <property type="match status" value="1"/>
</dbReference>
<feature type="domain" description="HTH merR-type" evidence="2">
    <location>
        <begin position="33"/>
        <end position="91"/>
    </location>
</feature>
<proteinExistence type="predicted"/>
<evidence type="ECO:0000259" key="2">
    <source>
        <dbReference type="PROSITE" id="PS50937"/>
    </source>
</evidence>
<dbReference type="GO" id="GO:0003677">
    <property type="term" value="F:DNA binding"/>
    <property type="evidence" value="ECO:0007669"/>
    <property type="project" value="UniProtKB-KW"/>
</dbReference>
<dbReference type="AlphaFoldDB" id="A0A094QCG7"/>
<dbReference type="PANTHER" id="PTHR30204:SF89">
    <property type="entry name" value="HTH MERR-TYPE DOMAIN-CONTAINING PROTEIN"/>
    <property type="match status" value="1"/>
</dbReference>
<dbReference type="Gene3D" id="1.10.1660.10">
    <property type="match status" value="1"/>
</dbReference>
<dbReference type="InterPro" id="IPR047057">
    <property type="entry name" value="MerR_fam"/>
</dbReference>
<dbReference type="InterPro" id="IPR009061">
    <property type="entry name" value="DNA-bd_dom_put_sf"/>
</dbReference>
<evidence type="ECO:0000256" key="1">
    <source>
        <dbReference type="ARBA" id="ARBA00023125"/>
    </source>
</evidence>
<name>A0A094QCG7_9ZZZZ</name>